<organism evidence="1 2">
    <name type="scientific">Bizionia paragorgiae</name>
    <dbReference type="NCBI Taxonomy" id="283786"/>
    <lineage>
        <taxon>Bacteria</taxon>
        <taxon>Pseudomonadati</taxon>
        <taxon>Bacteroidota</taxon>
        <taxon>Flavobacteriia</taxon>
        <taxon>Flavobacteriales</taxon>
        <taxon>Flavobacteriaceae</taxon>
        <taxon>Bizionia</taxon>
    </lineage>
</organism>
<dbReference type="EMBL" id="FNQK01000012">
    <property type="protein sequence ID" value="SEA39262.1"/>
    <property type="molecule type" value="Genomic_DNA"/>
</dbReference>
<dbReference type="Proteomes" id="UP000198846">
    <property type="component" value="Unassembled WGS sequence"/>
</dbReference>
<reference evidence="1 2" key="1">
    <citation type="submission" date="2016-10" db="EMBL/GenBank/DDBJ databases">
        <authorList>
            <person name="de Groot N.N."/>
        </authorList>
    </citation>
    <scope>NUCLEOTIDE SEQUENCE [LARGE SCALE GENOMIC DNA]</scope>
    <source>
        <strain evidence="1 2">DSM 23842</strain>
    </source>
</reference>
<dbReference type="RefSeq" id="WP_092134595.1">
    <property type="nucleotide sequence ID" value="NZ_FNQK01000012.1"/>
</dbReference>
<sequence>MHPKTITVYPSDIRATKAFKKLNQIQQKLVLNSTNIKHIEYGLNLTANRGLDFWTNKVDTYFLNVRIVTELNQNRTK</sequence>
<name>A0A1H4AUF0_BIZPA</name>
<keyword evidence="2" id="KW-1185">Reference proteome</keyword>
<protein>
    <submittedName>
        <fullName evidence="1">Uncharacterized protein</fullName>
    </submittedName>
</protein>
<accession>A0A1H4AUF0</accession>
<dbReference type="AlphaFoldDB" id="A0A1H4AUF0"/>
<evidence type="ECO:0000313" key="1">
    <source>
        <dbReference type="EMBL" id="SEA39262.1"/>
    </source>
</evidence>
<dbReference type="STRING" id="283786.SAMN04487990_11210"/>
<evidence type="ECO:0000313" key="2">
    <source>
        <dbReference type="Proteomes" id="UP000198846"/>
    </source>
</evidence>
<dbReference type="OrthoDB" id="691503at2"/>
<gene>
    <name evidence="1" type="ORF">SAMN04487990_11210</name>
</gene>
<proteinExistence type="predicted"/>